<dbReference type="Gene3D" id="1.20.1250.20">
    <property type="entry name" value="MFS general substrate transporter like domains"/>
    <property type="match status" value="1"/>
</dbReference>
<feature type="transmembrane region" description="Helical" evidence="7">
    <location>
        <begin position="7"/>
        <end position="32"/>
    </location>
</feature>
<keyword evidence="6 7" id="KW-0472">Membrane</keyword>
<keyword evidence="2" id="KW-0813">Transport</keyword>
<organism evidence="8 9">
    <name type="scientific">Pilibacter termitis</name>
    <dbReference type="NCBI Taxonomy" id="263852"/>
    <lineage>
        <taxon>Bacteria</taxon>
        <taxon>Bacillati</taxon>
        <taxon>Bacillota</taxon>
        <taxon>Bacilli</taxon>
        <taxon>Lactobacillales</taxon>
        <taxon>Enterococcaceae</taxon>
        <taxon>Pilibacter</taxon>
    </lineage>
</organism>
<evidence type="ECO:0000256" key="3">
    <source>
        <dbReference type="ARBA" id="ARBA00022475"/>
    </source>
</evidence>
<keyword evidence="9" id="KW-1185">Reference proteome</keyword>
<keyword evidence="3" id="KW-1003">Cell membrane</keyword>
<feature type="transmembrane region" description="Helical" evidence="7">
    <location>
        <begin position="370"/>
        <end position="388"/>
    </location>
</feature>
<feature type="transmembrane region" description="Helical" evidence="7">
    <location>
        <begin position="158"/>
        <end position="182"/>
    </location>
</feature>
<gene>
    <name evidence="8" type="ORF">SAMN02745116_00862</name>
</gene>
<feature type="transmembrane region" description="Helical" evidence="7">
    <location>
        <begin position="299"/>
        <end position="327"/>
    </location>
</feature>
<dbReference type="InterPro" id="IPR011701">
    <property type="entry name" value="MFS"/>
</dbReference>
<evidence type="ECO:0000313" key="9">
    <source>
        <dbReference type="Proteomes" id="UP000190328"/>
    </source>
</evidence>
<evidence type="ECO:0000256" key="5">
    <source>
        <dbReference type="ARBA" id="ARBA00022989"/>
    </source>
</evidence>
<name>A0A1T4LYZ0_9ENTE</name>
<dbReference type="CDD" id="cd06173">
    <property type="entry name" value="MFS_MefA_like"/>
    <property type="match status" value="1"/>
</dbReference>
<feature type="transmembrane region" description="Helical" evidence="7">
    <location>
        <begin position="339"/>
        <end position="364"/>
    </location>
</feature>
<dbReference type="Pfam" id="PF07690">
    <property type="entry name" value="MFS_1"/>
    <property type="match status" value="1"/>
</dbReference>
<keyword evidence="4 7" id="KW-0812">Transmembrane</keyword>
<feature type="transmembrane region" description="Helical" evidence="7">
    <location>
        <begin position="214"/>
        <end position="234"/>
    </location>
</feature>
<feature type="transmembrane region" description="Helical" evidence="7">
    <location>
        <begin position="246"/>
        <end position="265"/>
    </location>
</feature>
<dbReference type="RefSeq" id="WP_078806791.1">
    <property type="nucleotide sequence ID" value="NZ_FUXI01000007.1"/>
</dbReference>
<feature type="transmembrane region" description="Helical" evidence="7">
    <location>
        <begin position="95"/>
        <end position="121"/>
    </location>
</feature>
<accession>A0A1T4LYZ0</accession>
<feature type="transmembrane region" description="Helical" evidence="7">
    <location>
        <begin position="38"/>
        <end position="57"/>
    </location>
</feature>
<dbReference type="InterPro" id="IPR036259">
    <property type="entry name" value="MFS_trans_sf"/>
</dbReference>
<dbReference type="PANTHER" id="PTHR43266">
    <property type="entry name" value="MACROLIDE-EFFLUX PROTEIN"/>
    <property type="match status" value="1"/>
</dbReference>
<evidence type="ECO:0000256" key="1">
    <source>
        <dbReference type="ARBA" id="ARBA00004651"/>
    </source>
</evidence>
<protein>
    <submittedName>
        <fullName evidence="8">Major Facilitator Superfamily protein</fullName>
    </submittedName>
</protein>
<dbReference type="STRING" id="263852.SAMN02745116_00862"/>
<dbReference type="PANTHER" id="PTHR43266:SF2">
    <property type="entry name" value="MAJOR FACILITATOR SUPERFAMILY (MFS) PROFILE DOMAIN-CONTAINING PROTEIN"/>
    <property type="match status" value="1"/>
</dbReference>
<dbReference type="OrthoDB" id="9775268at2"/>
<evidence type="ECO:0000256" key="2">
    <source>
        <dbReference type="ARBA" id="ARBA00022448"/>
    </source>
</evidence>
<comment type="subcellular location">
    <subcellularLocation>
        <location evidence="1">Cell membrane</location>
        <topology evidence="1">Multi-pass membrane protein</topology>
    </subcellularLocation>
</comment>
<evidence type="ECO:0000256" key="6">
    <source>
        <dbReference type="ARBA" id="ARBA00023136"/>
    </source>
</evidence>
<reference evidence="9" key="1">
    <citation type="submission" date="2017-02" db="EMBL/GenBank/DDBJ databases">
        <authorList>
            <person name="Varghese N."/>
            <person name="Submissions S."/>
        </authorList>
    </citation>
    <scope>NUCLEOTIDE SEQUENCE [LARGE SCALE GENOMIC DNA]</scope>
    <source>
        <strain evidence="9">ATCC BAA-1030</strain>
    </source>
</reference>
<dbReference type="GO" id="GO:0005886">
    <property type="term" value="C:plasma membrane"/>
    <property type="evidence" value="ECO:0007669"/>
    <property type="project" value="UniProtKB-SubCell"/>
</dbReference>
<evidence type="ECO:0000256" key="4">
    <source>
        <dbReference type="ARBA" id="ARBA00022692"/>
    </source>
</evidence>
<proteinExistence type="predicted"/>
<sequence length="394" mass="44021">MKNLYKFVLSIILSATGDWFRTVLLITTLSVLTKNPSVISFFFILSILPSIILTPIISPISRYIKKKRLLIFCDIVRLFISLLFIIAISEKNISFLFLLIFVNGCFSAISTPTKTAFLPLIISEEDLVKGNSLMATSQSGIMLISTALGGVATNYLSAPIILLIDAFSFFLAILLVFSIDIIEDVENDKSGKSYLNLLSENFLVVKETRNLKMAIAYSSLREFIAGFVYVFFSYKILQLLQMGSVGLSYGYIASGIGQILGAYLMTKYLKNRISDSSLTKVLPFFILSLLLLHDSSYMVVYPIAFFILNFFSNIFYNPIGIIINVIITKSTTGTERSGIFFLNHFFSMIAYLLGFITVGLLFLITDYKMILLIVSSISVLLLIGIHSLQGEEIK</sequence>
<feature type="transmembrane region" description="Helical" evidence="7">
    <location>
        <begin position="69"/>
        <end position="89"/>
    </location>
</feature>
<keyword evidence="5 7" id="KW-1133">Transmembrane helix</keyword>
<feature type="transmembrane region" description="Helical" evidence="7">
    <location>
        <begin position="277"/>
        <end position="293"/>
    </location>
</feature>
<dbReference type="EMBL" id="FUXI01000007">
    <property type="protein sequence ID" value="SJZ59684.1"/>
    <property type="molecule type" value="Genomic_DNA"/>
</dbReference>
<evidence type="ECO:0000313" key="8">
    <source>
        <dbReference type="EMBL" id="SJZ59684.1"/>
    </source>
</evidence>
<dbReference type="SUPFAM" id="SSF103473">
    <property type="entry name" value="MFS general substrate transporter"/>
    <property type="match status" value="1"/>
</dbReference>
<dbReference type="AlphaFoldDB" id="A0A1T4LYZ0"/>
<evidence type="ECO:0000256" key="7">
    <source>
        <dbReference type="SAM" id="Phobius"/>
    </source>
</evidence>
<dbReference type="GO" id="GO:0022857">
    <property type="term" value="F:transmembrane transporter activity"/>
    <property type="evidence" value="ECO:0007669"/>
    <property type="project" value="InterPro"/>
</dbReference>
<dbReference type="Proteomes" id="UP000190328">
    <property type="component" value="Unassembled WGS sequence"/>
</dbReference>